<name>M1XTF5_NATM8</name>
<proteinExistence type="predicted"/>
<dbReference type="OrthoDB" id="169477at2157"/>
<dbReference type="AlphaFoldDB" id="M1XTF5"/>
<feature type="transmembrane region" description="Helical" evidence="1">
    <location>
        <begin position="133"/>
        <end position="159"/>
    </location>
</feature>
<keyword evidence="1" id="KW-0472">Membrane</keyword>
<dbReference type="KEGG" id="nmo:Nmlp_3647"/>
<feature type="transmembrane region" description="Helical" evidence="1">
    <location>
        <begin position="259"/>
        <end position="276"/>
    </location>
</feature>
<dbReference type="EMBL" id="HF582854">
    <property type="protein sequence ID" value="CCQ37763.1"/>
    <property type="molecule type" value="Genomic_DNA"/>
</dbReference>
<reference evidence="3 4" key="1">
    <citation type="journal article" date="2013" name="Genome Announc.">
        <title>Genome of the haloarchaeon Natronomonas moolapensis, a neutrophilic member of a previously haloalkaliphilic genus.</title>
        <authorList>
            <person name="Dyall-Smith M.L."/>
            <person name="Pfeiffer F."/>
            <person name="Oberwinkler T."/>
            <person name="Klee K."/>
            <person name="Rampp M."/>
            <person name="Palm P."/>
            <person name="Gross K."/>
            <person name="Schuster S.C."/>
            <person name="Oesterhelt D."/>
        </authorList>
    </citation>
    <scope>NUCLEOTIDE SEQUENCE [LARGE SCALE GENOMIC DNA]</scope>
    <source>
        <strain evidence="4">DSM 18674 / JCM 14361 / 8.8.11</strain>
    </source>
</reference>
<evidence type="ECO:0000313" key="3">
    <source>
        <dbReference type="EMBL" id="CCQ37763.1"/>
    </source>
</evidence>
<dbReference type="STRING" id="268739.Nmlp_3647"/>
<dbReference type="RefSeq" id="WP_015410495.1">
    <property type="nucleotide sequence ID" value="NC_020388.1"/>
</dbReference>
<feature type="domain" description="DUF7973" evidence="2">
    <location>
        <begin position="14"/>
        <end position="363"/>
    </location>
</feature>
<dbReference type="eggNOG" id="arCOG04584">
    <property type="taxonomic scope" value="Archaea"/>
</dbReference>
<dbReference type="Pfam" id="PF25928">
    <property type="entry name" value="DUF7973"/>
    <property type="match status" value="1"/>
</dbReference>
<feature type="transmembrane region" description="Helical" evidence="1">
    <location>
        <begin position="234"/>
        <end position="253"/>
    </location>
</feature>
<feature type="transmembrane region" description="Helical" evidence="1">
    <location>
        <begin position="339"/>
        <end position="358"/>
    </location>
</feature>
<organism evidence="3 4">
    <name type="scientific">Natronomonas moolapensis (strain DSM 18674 / CECT 7526 / JCM 14361 / 8.8.11)</name>
    <dbReference type="NCBI Taxonomy" id="268739"/>
    <lineage>
        <taxon>Archaea</taxon>
        <taxon>Methanobacteriati</taxon>
        <taxon>Methanobacteriota</taxon>
        <taxon>Stenosarchaea group</taxon>
        <taxon>Halobacteria</taxon>
        <taxon>Halobacteriales</taxon>
        <taxon>Natronomonadaceae</taxon>
        <taxon>Natronomonas</taxon>
    </lineage>
</organism>
<accession>M1XTF5</accession>
<sequence length="364" mass="37410">MYDIILQVPVIGMPWEDFALLFITALAGGAFGAAIGALPAFIFTGFVVFLGEGLAILQREVGGAVAEIGQGELAAGVTGVIGFGAITGPHIAFAGGVAASAYAGKKYPEMEPDGWDYHFGKNILYAFGTKPDILAVGAIFGVLGMFINQFAAAVLAVGGTGITDSIALSVFTTAFIARVVFGYPLVGKAAGSSILDMSPFEREEPRMATDGGEVPLEHKGRLATEPWLPHQYKWGGVATIGLIGGILGGYIWIQTGSIFLGYAISAISLLFLNLGVEKIPVTHHITLIGAVGAVVVAPVAGSVVALLAAGVFGAVSGLLGEVTQRLFYSHSGTHVDPPAMAIAIAMFFIAVLSIAGVLPNAGYL</sequence>
<keyword evidence="4" id="KW-1185">Reference proteome</keyword>
<feature type="transmembrane region" description="Helical" evidence="1">
    <location>
        <begin position="288"/>
        <end position="319"/>
    </location>
</feature>
<dbReference type="GeneID" id="14652573"/>
<protein>
    <recommendedName>
        <fullName evidence="2">DUF7973 domain-containing protein</fullName>
    </recommendedName>
</protein>
<dbReference type="Proteomes" id="UP000011867">
    <property type="component" value="Chromosome"/>
</dbReference>
<keyword evidence="1" id="KW-1133">Transmembrane helix</keyword>
<evidence type="ECO:0000256" key="1">
    <source>
        <dbReference type="SAM" id="Phobius"/>
    </source>
</evidence>
<gene>
    <name evidence="3" type="ordered locus">Nmlp_3647</name>
</gene>
<dbReference type="HOGENOM" id="CLU_077325_0_0_2"/>
<feature type="transmembrane region" description="Helical" evidence="1">
    <location>
        <begin position="165"/>
        <end position="186"/>
    </location>
</feature>
<dbReference type="InterPro" id="IPR058279">
    <property type="entry name" value="DUF7973"/>
</dbReference>
<evidence type="ECO:0000259" key="2">
    <source>
        <dbReference type="Pfam" id="PF25928"/>
    </source>
</evidence>
<evidence type="ECO:0000313" key="4">
    <source>
        <dbReference type="Proteomes" id="UP000011867"/>
    </source>
</evidence>
<feature type="transmembrane region" description="Helical" evidence="1">
    <location>
        <begin position="20"/>
        <end position="50"/>
    </location>
</feature>
<keyword evidence="1" id="KW-0812">Transmembrane</keyword>